<comment type="caution">
    <text evidence="1">The sequence shown here is derived from an EMBL/GenBank/DDBJ whole genome shotgun (WGS) entry which is preliminary data.</text>
</comment>
<proteinExistence type="predicted"/>
<dbReference type="RefSeq" id="WP_148884851.1">
    <property type="nucleotide sequence ID" value="NZ_JADNIT010000018.1"/>
</dbReference>
<accession>A0A5S4VSB2</accession>
<evidence type="ECO:0000313" key="1">
    <source>
        <dbReference type="EMBL" id="TYL59713.1"/>
    </source>
</evidence>
<dbReference type="AlphaFoldDB" id="A0A5S4VSB2"/>
<evidence type="ECO:0000313" key="2">
    <source>
        <dbReference type="Proteomes" id="UP000324325"/>
    </source>
</evidence>
<protein>
    <submittedName>
        <fullName evidence="1">DUF4145 domain-containing protein</fullName>
    </submittedName>
</protein>
<organism evidence="1 2">
    <name type="scientific">Agathobacter rectalis</name>
    <dbReference type="NCBI Taxonomy" id="39491"/>
    <lineage>
        <taxon>Bacteria</taxon>
        <taxon>Bacillati</taxon>
        <taxon>Bacillota</taxon>
        <taxon>Clostridia</taxon>
        <taxon>Lachnospirales</taxon>
        <taxon>Lachnospiraceae</taxon>
        <taxon>Agathobacter</taxon>
    </lineage>
</organism>
<reference evidence="1 2" key="1">
    <citation type="submission" date="2019-08" db="EMBL/GenBank/DDBJ databases">
        <authorList>
            <person name="Duncan S."/>
            <person name="Walker A."/>
        </authorList>
    </citation>
    <scope>NUCLEOTIDE SEQUENCE [LARGE SCALE GENOMIC DNA]</scope>
    <source>
        <strain evidence="1 2">L2-21</strain>
    </source>
</reference>
<dbReference type="Proteomes" id="UP000324325">
    <property type="component" value="Unassembled WGS sequence"/>
</dbReference>
<sequence>MKSNFSFLKENKEYELFADACIDAENVASSAPALSVSGSRKALELAIKWLYAADEFLQLPSGRYTLQDLLHDPAFQDEVDAEIRSHMQYIVRMGNYGIYIGNKYTKGNAVLSLSILFHFVEWMSILLKPPFDRPMPFVRLYSPEDQKRIISIVNDINENATKLVG</sequence>
<dbReference type="EMBL" id="VSTG01000002">
    <property type="protein sequence ID" value="TYL59713.1"/>
    <property type="molecule type" value="Genomic_DNA"/>
</dbReference>
<reference evidence="1 2" key="2">
    <citation type="submission" date="2019-09" db="EMBL/GenBank/DDBJ databases">
        <title>Strain-level analysis of Eubacterium rectale using genomes from metagenomes.</title>
        <authorList>
            <person name="Karcher N."/>
            <person name="Segata N."/>
        </authorList>
    </citation>
    <scope>NUCLEOTIDE SEQUENCE [LARGE SCALE GENOMIC DNA]</scope>
    <source>
        <strain evidence="1 2">L2-21</strain>
    </source>
</reference>
<gene>
    <name evidence="1" type="ORF">FYL37_02385</name>
</gene>
<name>A0A5S4VSB2_9FIRM</name>